<keyword evidence="3" id="KW-1185">Reference proteome</keyword>
<comment type="caution">
    <text evidence="2">The sequence shown here is derived from an EMBL/GenBank/DDBJ whole genome shotgun (WGS) entry which is preliminary data.</text>
</comment>
<evidence type="ECO:0000313" key="2">
    <source>
        <dbReference type="EMBL" id="MBW0572880.1"/>
    </source>
</evidence>
<evidence type="ECO:0000256" key="1">
    <source>
        <dbReference type="SAM" id="MobiDB-lite"/>
    </source>
</evidence>
<dbReference type="EMBL" id="AVOT02090918">
    <property type="protein sequence ID" value="MBW0572880.1"/>
    <property type="molecule type" value="Genomic_DNA"/>
</dbReference>
<protein>
    <submittedName>
        <fullName evidence="2">Uncharacterized protein</fullName>
    </submittedName>
</protein>
<organism evidence="2 3">
    <name type="scientific">Austropuccinia psidii MF-1</name>
    <dbReference type="NCBI Taxonomy" id="1389203"/>
    <lineage>
        <taxon>Eukaryota</taxon>
        <taxon>Fungi</taxon>
        <taxon>Dikarya</taxon>
        <taxon>Basidiomycota</taxon>
        <taxon>Pucciniomycotina</taxon>
        <taxon>Pucciniomycetes</taxon>
        <taxon>Pucciniales</taxon>
        <taxon>Sphaerophragmiaceae</taxon>
        <taxon>Austropuccinia</taxon>
    </lineage>
</organism>
<dbReference type="AlphaFoldDB" id="A0A9Q3K0S9"/>
<feature type="compositionally biased region" description="Basic and acidic residues" evidence="1">
    <location>
        <begin position="36"/>
        <end position="62"/>
    </location>
</feature>
<feature type="compositionally biased region" description="Low complexity" evidence="1">
    <location>
        <begin position="70"/>
        <end position="83"/>
    </location>
</feature>
<accession>A0A9Q3K0S9</accession>
<dbReference type="Proteomes" id="UP000765509">
    <property type="component" value="Unassembled WGS sequence"/>
</dbReference>
<name>A0A9Q3K0S9_9BASI</name>
<evidence type="ECO:0000313" key="3">
    <source>
        <dbReference type="Proteomes" id="UP000765509"/>
    </source>
</evidence>
<sequence>MSNATPDLQFFAFKQMECLIRIQEESSNLKSSMDSNSHKQEESSNLKSLMDSHSHKLSKHEASNTTMENQKSTQMTQTETQSQGYMQRRKHCTHAEAQENFQKM</sequence>
<reference evidence="2" key="1">
    <citation type="submission" date="2021-03" db="EMBL/GenBank/DDBJ databases">
        <title>Draft genome sequence of rust myrtle Austropuccinia psidii MF-1, a brazilian biotype.</title>
        <authorList>
            <person name="Quecine M.C."/>
            <person name="Pachon D.M.R."/>
            <person name="Bonatelli M.L."/>
            <person name="Correr F.H."/>
            <person name="Franceschini L.M."/>
            <person name="Leite T.F."/>
            <person name="Margarido G.R.A."/>
            <person name="Almeida C.A."/>
            <person name="Ferrarezi J.A."/>
            <person name="Labate C.A."/>
        </authorList>
    </citation>
    <scope>NUCLEOTIDE SEQUENCE</scope>
    <source>
        <strain evidence="2">MF-1</strain>
    </source>
</reference>
<proteinExistence type="predicted"/>
<feature type="region of interest" description="Disordered" evidence="1">
    <location>
        <begin position="27"/>
        <end position="104"/>
    </location>
</feature>
<gene>
    <name evidence="2" type="ORF">O181_112595</name>
</gene>